<feature type="transmembrane region" description="Helical" evidence="1">
    <location>
        <begin position="26"/>
        <end position="43"/>
    </location>
</feature>
<feature type="transmembrane region" description="Helical" evidence="1">
    <location>
        <begin position="6"/>
        <end position="21"/>
    </location>
</feature>
<accession>A0A0E9S2Q4</accession>
<dbReference type="EMBL" id="GBXM01073090">
    <property type="protein sequence ID" value="JAH35487.1"/>
    <property type="molecule type" value="Transcribed_RNA"/>
</dbReference>
<evidence type="ECO:0000256" key="1">
    <source>
        <dbReference type="SAM" id="Phobius"/>
    </source>
</evidence>
<reference evidence="2" key="2">
    <citation type="journal article" date="2015" name="Fish Shellfish Immunol.">
        <title>Early steps in the European eel (Anguilla anguilla)-Vibrio vulnificus interaction in the gills: Role of the RtxA13 toxin.</title>
        <authorList>
            <person name="Callol A."/>
            <person name="Pajuelo D."/>
            <person name="Ebbesson L."/>
            <person name="Teles M."/>
            <person name="MacKenzie S."/>
            <person name="Amaro C."/>
        </authorList>
    </citation>
    <scope>NUCLEOTIDE SEQUENCE</scope>
</reference>
<proteinExistence type="predicted"/>
<dbReference type="AlphaFoldDB" id="A0A0E9S2Q4"/>
<organism evidence="2">
    <name type="scientific">Anguilla anguilla</name>
    <name type="common">European freshwater eel</name>
    <name type="synonym">Muraena anguilla</name>
    <dbReference type="NCBI Taxonomy" id="7936"/>
    <lineage>
        <taxon>Eukaryota</taxon>
        <taxon>Metazoa</taxon>
        <taxon>Chordata</taxon>
        <taxon>Craniata</taxon>
        <taxon>Vertebrata</taxon>
        <taxon>Euteleostomi</taxon>
        <taxon>Actinopterygii</taxon>
        <taxon>Neopterygii</taxon>
        <taxon>Teleostei</taxon>
        <taxon>Anguilliformes</taxon>
        <taxon>Anguillidae</taxon>
        <taxon>Anguilla</taxon>
    </lineage>
</organism>
<keyword evidence="1" id="KW-0812">Transmembrane</keyword>
<keyword evidence="1" id="KW-1133">Transmembrane helix</keyword>
<protein>
    <submittedName>
        <fullName evidence="2">Uncharacterized protein</fullName>
    </submittedName>
</protein>
<evidence type="ECO:0000313" key="2">
    <source>
        <dbReference type="EMBL" id="JAH35487.1"/>
    </source>
</evidence>
<keyword evidence="1" id="KW-0472">Membrane</keyword>
<reference evidence="2" key="1">
    <citation type="submission" date="2014-11" db="EMBL/GenBank/DDBJ databases">
        <authorList>
            <person name="Amaro Gonzalez C."/>
        </authorList>
    </citation>
    <scope>NUCLEOTIDE SEQUENCE</scope>
</reference>
<name>A0A0E9S2Q4_ANGAN</name>
<sequence>MLSAPIPPLVLALSIAIWMITKRQHGLFISASETYVIGLYVFIL</sequence>